<dbReference type="HOGENOM" id="CLU_1948230_0_0_1"/>
<organism evidence="3">
    <name type="scientific">Ajellomyces capsulatus (strain H88)</name>
    <name type="common">Darling's disease fungus</name>
    <name type="synonym">Histoplasma capsulatum</name>
    <dbReference type="NCBI Taxonomy" id="544711"/>
    <lineage>
        <taxon>Eukaryota</taxon>
        <taxon>Fungi</taxon>
        <taxon>Dikarya</taxon>
        <taxon>Ascomycota</taxon>
        <taxon>Pezizomycotina</taxon>
        <taxon>Eurotiomycetes</taxon>
        <taxon>Eurotiomycetidae</taxon>
        <taxon>Onygenales</taxon>
        <taxon>Ajellomycetaceae</taxon>
        <taxon>Histoplasma</taxon>
    </lineage>
</organism>
<proteinExistence type="predicted"/>
<feature type="region of interest" description="Disordered" evidence="1">
    <location>
        <begin position="121"/>
        <end position="145"/>
    </location>
</feature>
<name>F0UHF9_AJEC8</name>
<protein>
    <submittedName>
        <fullName evidence="2">Predicted protein</fullName>
    </submittedName>
</protein>
<reference evidence="3" key="1">
    <citation type="submission" date="2008-07" db="EMBL/GenBank/DDBJ databases">
        <title>Annotation of Ajellomyces capsulatus strain H88.</title>
        <authorList>
            <person name="Champion M."/>
            <person name="Cuomo C."/>
            <person name="Ma L.-J."/>
            <person name="Henn M.R."/>
            <person name="Sil A."/>
            <person name="Goldman B."/>
            <person name="Young S.K."/>
            <person name="Kodira C.D."/>
            <person name="Zeng Q."/>
            <person name="Koehrsen M."/>
            <person name="Alvarado L."/>
            <person name="Berlin A."/>
            <person name="Borenstein D."/>
            <person name="Chen Z."/>
            <person name="Engels R."/>
            <person name="Freedman E."/>
            <person name="Gellesch M."/>
            <person name="Goldberg J."/>
            <person name="Griggs A."/>
            <person name="Gujja S."/>
            <person name="Heiman D."/>
            <person name="Hepburn T."/>
            <person name="Howarth C."/>
            <person name="Jen D."/>
            <person name="Larson L."/>
            <person name="Lewis B."/>
            <person name="Mehta T."/>
            <person name="Park D."/>
            <person name="Pearson M."/>
            <person name="Roberts A."/>
            <person name="Saif S."/>
            <person name="Shea T."/>
            <person name="Shenoy N."/>
            <person name="Sisk P."/>
            <person name="Stolte C."/>
            <person name="Sykes S."/>
            <person name="Walk T."/>
            <person name="White J."/>
            <person name="Yandava C."/>
            <person name="Klein B."/>
            <person name="McEwen J.G."/>
            <person name="Puccia R."/>
            <person name="Goldman G.H."/>
            <person name="Felipe M.S."/>
            <person name="Nino-Vega G."/>
            <person name="San-Blas G."/>
            <person name="Taylor J."/>
            <person name="Mendoza L."/>
            <person name="Galagan J."/>
            <person name="Nusbaum C."/>
            <person name="Birren B."/>
        </authorList>
    </citation>
    <scope>NUCLEOTIDE SEQUENCE [LARGE SCALE GENOMIC DNA]</scope>
    <source>
        <strain evidence="3">H88</strain>
    </source>
</reference>
<dbReference type="OMA" id="RCESIQG"/>
<accession>F0UHF9</accession>
<feature type="compositionally biased region" description="Basic and acidic residues" evidence="1">
    <location>
        <begin position="1"/>
        <end position="11"/>
    </location>
</feature>
<feature type="compositionally biased region" description="Basic and acidic residues" evidence="1">
    <location>
        <begin position="49"/>
        <end position="65"/>
    </location>
</feature>
<dbReference type="OrthoDB" id="10469571at2759"/>
<evidence type="ECO:0000256" key="1">
    <source>
        <dbReference type="SAM" id="MobiDB-lite"/>
    </source>
</evidence>
<evidence type="ECO:0000313" key="3">
    <source>
        <dbReference type="Proteomes" id="UP000008142"/>
    </source>
</evidence>
<evidence type="ECO:0000313" key="2">
    <source>
        <dbReference type="EMBL" id="EGC45293.1"/>
    </source>
</evidence>
<feature type="compositionally biased region" description="Basic and acidic residues" evidence="1">
    <location>
        <begin position="135"/>
        <end position="145"/>
    </location>
</feature>
<dbReference type="AlphaFoldDB" id="F0UHF9"/>
<dbReference type="EMBL" id="DS990638">
    <property type="protein sequence ID" value="EGC45293.1"/>
    <property type="molecule type" value="Genomic_DNA"/>
</dbReference>
<feature type="region of interest" description="Disordered" evidence="1">
    <location>
        <begin position="1"/>
        <end position="91"/>
    </location>
</feature>
<sequence>MELERVKERKPNTGTGSSPPITHSLPGQSSTNDGQKLRSRSVVGPRTVGETDRGGERKPGRKRCESIQGEQPPQKIVPAAHTRGDPRADTATPADIIQILVTGVVANRWWLHSGALRRRIWKSSSVSQHSTDNSTRTRGEHDADS</sequence>
<feature type="compositionally biased region" description="Polar residues" evidence="1">
    <location>
        <begin position="122"/>
        <end position="134"/>
    </location>
</feature>
<dbReference type="Proteomes" id="UP000008142">
    <property type="component" value="Unassembled WGS sequence"/>
</dbReference>
<feature type="compositionally biased region" description="Polar residues" evidence="1">
    <location>
        <begin position="12"/>
        <end position="34"/>
    </location>
</feature>
<gene>
    <name evidence="2" type="ORF">HCEG_04508</name>
</gene>